<dbReference type="EMBL" id="BLBS01000056">
    <property type="protein sequence ID" value="GET92576.1"/>
    <property type="molecule type" value="Genomic_DNA"/>
</dbReference>
<sequence length="1546" mass="158521">MSKKLGSSAKVSSTAAHPPRQRTSLLLSSSTNDSEQGASAALPPSAARAVAQPMRRSGTKSRASVSYVSLSAHQATAAASSGDAHPPHVGTKVPAVTAKTVSGRPRAVAAIPANHTAPPPPGARESVPPNSSPAAAAVVPNAPRPGSSPATPTAGAVRRARFGTSTPSITAPSSIVDAPGVLPEASNGSSKTDLPTLSPRPPSLAISKLGPHHADVDSNRTAVPPASAGSWTTKPQGRCSLSGSGPRRLSSSSSNAIKATSSAPAPAAAPSTSTPEVAAAQADIRVPLAARQRGSALTAVNSKPSRQSRDVADPSTDSVVAPLASPPSVVQVSLKSRQFVSVIGKKKVMRRASTGTAPSQPPSAATSRRPSVSCTTMADNTVAPTRDPSVVHSQSQNNCSTAPTFDAEGTPSTTLITARTSGRTTIKTPTNPGNTASADTVTPLVRGPVVSEEWARSIIKPGDENLLYQATAARTTFSRFAYTPSGMSMGGGAASAARQPRSTGRNSINDTQLRRAQAAVLRLRNAETPTPGWCSTKAVSVGAASAVSVASGGSGSRFGSTVKRSGTCLRHRQEDEDRQRLLTKTTVTPAGENGESVDGGRASNTATAVGSASPTPSRISEASANTMMRGGGRLSGCSAHTLFEQLSGGATVPADAMGQRCSTSLKLFAKPSPRAFSTPSPRGSTGTPGLKTTFSVSSGPYYAGNEELTRLTCVREEMLLALMQSSAPPAAPAVMEENSASATVSSTGCPKVGSDADALEGFASSALTMHVDPEIGKTVLVSSAPPVSGKRPRQRVYSVDLHGSASNESAPPKQSPAADATQPRGRLASSATSPMLASSIRQKPGNSVVASRLAPPGATVGTGATPPPTSARPTLDSSAIASGAPPAALAAAAAARQQRRTGVTVSMSSLQSPNTVAEQLRLALVRQEQQRPAAVRVRQIRAAAPSSVPTTNESPMATSSDAATRLLLLDPLFPIVSEENYQRLVLQNDEYTARRVLLAHMSGTQPPPLSTSRSHESPPPVPPLDMDRKWPRTGAEVPPAARALEIDLAEAEEVAPSLSLTVAALTPTRAAPAAAPPSPTTSPFNAATNGSTQPRRPSVQYGGPALYAAFSPPRLPSPPPAASGVTSPTAGAAVGLGGPTSSTCDGKFLVNSVMPTENSGSVKVLAPGGGWYAPTPMSELTRQSTAQLSLSASLLVSGGGGGAVGGANNSPMRMHSTSPTASCSSSRNVTRRGSLLRNVQQHLQPQAKTAITSSCSDSTDDEDSTASDEAVDLAEVELCKLLPLWGPFRTSHAASPPHSDVVQQECATKPRTVTGDATTGVVTTTAACTTKKSAHGETPPVVLPTRSTPSRLPTAPVLLPAMTEELQAYVHLFLKRYRDADAASAKDMGPIPETPLALQRAIRRSLLLSTGRSANAAGDEDAVELEDPLDDGSYHSQNVQYVLDLLGSILQVETSFCEDDAAQAASDARSLDAAPKRHTKKRVSGTQLIEAVMGKHASLSSDGTAGGVLSKYTETTAARSAVKRPVLKLRDPELRAVELMFIHDAP</sequence>
<feature type="region of interest" description="Disordered" evidence="1">
    <location>
        <begin position="295"/>
        <end position="322"/>
    </location>
</feature>
<feature type="region of interest" description="Disordered" evidence="1">
    <location>
        <begin position="1"/>
        <end position="278"/>
    </location>
</feature>
<feature type="compositionally biased region" description="Low complexity" evidence="1">
    <location>
        <begin position="126"/>
        <end position="141"/>
    </location>
</feature>
<reference evidence="2" key="1">
    <citation type="submission" date="2019-11" db="EMBL/GenBank/DDBJ databases">
        <title>Leishmania tarentolae CDS.</title>
        <authorList>
            <person name="Goto Y."/>
            <person name="Yamagishi J."/>
        </authorList>
    </citation>
    <scope>NUCLEOTIDE SEQUENCE [LARGE SCALE GENOMIC DNA]</scope>
    <source>
        <strain evidence="2">Parrot Tar II</strain>
    </source>
</reference>
<dbReference type="OrthoDB" id="273888at2759"/>
<dbReference type="VEuPathDB" id="TriTrypDB:LtaPh_3508000"/>
<feature type="compositionally biased region" description="Polar residues" evidence="1">
    <location>
        <begin position="391"/>
        <end position="403"/>
    </location>
</feature>
<feature type="region of interest" description="Disordered" evidence="1">
    <location>
        <begin position="1204"/>
        <end position="1230"/>
    </location>
</feature>
<feature type="compositionally biased region" description="Low complexity" evidence="1">
    <location>
        <begin position="871"/>
        <end position="881"/>
    </location>
</feature>
<comment type="caution">
    <text evidence="2">The sequence shown here is derived from an EMBL/GenBank/DDBJ whole genome shotgun (WGS) entry which is preliminary data.</text>
</comment>
<name>A0A640KSH9_LEITA</name>
<protein>
    <submittedName>
        <fullName evidence="2">Uncharacterized protein</fullName>
    </submittedName>
</protein>
<feature type="compositionally biased region" description="Low complexity" evidence="1">
    <location>
        <begin position="240"/>
        <end position="278"/>
    </location>
</feature>
<feature type="region of interest" description="Disordered" evidence="1">
    <location>
        <begin position="1243"/>
        <end position="1269"/>
    </location>
</feature>
<feature type="compositionally biased region" description="Polar residues" evidence="1">
    <location>
        <begin position="353"/>
        <end position="383"/>
    </location>
</feature>
<feature type="region of interest" description="Disordered" evidence="1">
    <location>
        <begin position="585"/>
        <end position="619"/>
    </location>
</feature>
<feature type="region of interest" description="Disordered" evidence="1">
    <location>
        <begin position="1002"/>
        <end position="1029"/>
    </location>
</feature>
<feature type="compositionally biased region" description="Low complexity" evidence="1">
    <location>
        <begin position="38"/>
        <end position="51"/>
    </location>
</feature>
<feature type="compositionally biased region" description="Low complexity" evidence="1">
    <location>
        <begin position="164"/>
        <end position="175"/>
    </location>
</feature>
<dbReference type="Proteomes" id="UP000419144">
    <property type="component" value="Unassembled WGS sequence"/>
</dbReference>
<feature type="region of interest" description="Disordered" evidence="1">
    <location>
        <begin position="348"/>
        <end position="412"/>
    </location>
</feature>
<organism evidence="2 3">
    <name type="scientific">Leishmania tarentolae</name>
    <name type="common">Sauroleishmania tarentolae</name>
    <dbReference type="NCBI Taxonomy" id="5689"/>
    <lineage>
        <taxon>Eukaryota</taxon>
        <taxon>Discoba</taxon>
        <taxon>Euglenozoa</taxon>
        <taxon>Kinetoplastea</taxon>
        <taxon>Metakinetoplastina</taxon>
        <taxon>Trypanosomatida</taxon>
        <taxon>Trypanosomatidae</taxon>
        <taxon>Leishmaniinae</taxon>
        <taxon>Leishmania</taxon>
        <taxon>lizard Leishmania</taxon>
    </lineage>
</organism>
<feature type="compositionally biased region" description="Low complexity" evidence="1">
    <location>
        <begin position="854"/>
        <end position="864"/>
    </location>
</feature>
<feature type="compositionally biased region" description="Polar residues" evidence="1">
    <location>
        <begin position="60"/>
        <end position="79"/>
    </location>
</feature>
<feature type="compositionally biased region" description="Acidic residues" evidence="1">
    <location>
        <begin position="1258"/>
        <end position="1269"/>
    </location>
</feature>
<accession>A0A640KSH9</accession>
<gene>
    <name evidence="2" type="ORF">LtaPh_3508000</name>
</gene>
<feature type="compositionally biased region" description="Polar residues" evidence="1">
    <location>
        <begin position="829"/>
        <end position="849"/>
    </location>
</feature>
<keyword evidence="3" id="KW-1185">Reference proteome</keyword>
<feature type="region of interest" description="Disordered" evidence="1">
    <location>
        <begin position="1070"/>
        <end position="1097"/>
    </location>
</feature>
<evidence type="ECO:0000256" key="1">
    <source>
        <dbReference type="SAM" id="MobiDB-lite"/>
    </source>
</evidence>
<proteinExistence type="predicted"/>
<feature type="compositionally biased region" description="Low complexity" evidence="1">
    <location>
        <begin position="1216"/>
        <end position="1226"/>
    </location>
</feature>
<evidence type="ECO:0000313" key="3">
    <source>
        <dbReference type="Proteomes" id="UP000419144"/>
    </source>
</evidence>
<feature type="compositionally biased region" description="Polar residues" evidence="1">
    <location>
        <begin position="186"/>
        <end position="195"/>
    </location>
</feature>
<evidence type="ECO:0000313" key="2">
    <source>
        <dbReference type="EMBL" id="GET92576.1"/>
    </source>
</evidence>
<feature type="compositionally biased region" description="Polar residues" evidence="1">
    <location>
        <begin position="602"/>
        <end position="619"/>
    </location>
</feature>
<feature type="region of interest" description="Disordered" evidence="1">
    <location>
        <begin position="803"/>
        <end position="881"/>
    </location>
</feature>
<feature type="compositionally biased region" description="Polar residues" evidence="1">
    <location>
        <begin position="1243"/>
        <end position="1252"/>
    </location>
</feature>